<evidence type="ECO:0000256" key="1">
    <source>
        <dbReference type="SAM" id="MobiDB-lite"/>
    </source>
</evidence>
<comment type="caution">
    <text evidence="3">The sequence shown here is derived from an EMBL/GenBank/DDBJ whole genome shotgun (WGS) entry which is preliminary data.</text>
</comment>
<keyword evidence="4" id="KW-1185">Reference proteome</keyword>
<dbReference type="EMBL" id="SMKZ01000010">
    <property type="protein sequence ID" value="TDE11476.1"/>
    <property type="molecule type" value="Genomic_DNA"/>
</dbReference>
<keyword evidence="3" id="KW-0378">Hydrolase</keyword>
<dbReference type="GO" id="GO:0003677">
    <property type="term" value="F:DNA binding"/>
    <property type="evidence" value="ECO:0007669"/>
    <property type="project" value="InterPro"/>
</dbReference>
<keyword evidence="3" id="KW-0540">Nuclease</keyword>
<dbReference type="PANTHER" id="PTHR30015:SF7">
    <property type="entry name" value="TYPE IV METHYL-DIRECTED RESTRICTION ENZYME ECOKMRR"/>
    <property type="match status" value="1"/>
</dbReference>
<feature type="region of interest" description="Disordered" evidence="1">
    <location>
        <begin position="1"/>
        <end position="37"/>
    </location>
</feature>
<dbReference type="Pfam" id="PF04471">
    <property type="entry name" value="Mrr_cat"/>
    <property type="match status" value="1"/>
</dbReference>
<dbReference type="InParanoid" id="A0A4R5DCK2"/>
<sequence length="517" mass="57092">MPGQPGAENEPRGGPSQGSATPAGGRAQVRAAVQADRERREEYIRQQQAEAADLTSAITARLVELDTVLVEGLNHHGPFSLDQLRHAYRPWPFIPDRALVTPGEAPRWEDYAPRSTAWPARLVTAGRRRATVLARERFERETAAFRGREERRLAALAAAASEHAISEAFRREQILRHNARVDTLRLGVDAREPRAVEGYVGLLLEASTLPDGVPPTVEVAYQPRDRRLLVIRELPDVDIVPSVREYAYNRALDRISAKRRPAKEIQQLYAGLVAQLVLRTIREVFEVRPAGLVAEVAVSGHVTTRNKATGHTERPCLVSVAATRDKFGALVLTELDPRECLRHLDAVVSPDPRELEAVRPIFDPDLSKYRTVEARDAVAVLDGRPVLLELPPTRFEQLIRQLFEAMGMTAWATQSSHDGGVDAVAVNADPIMGGVCVIQVKRYRGVVPVDAVRALAGVMDDTRASRGVLVTTSWFGKASKEFATRHGRIQLIDGGQVKQLLADHLDLQVTVGRLKSR</sequence>
<dbReference type="SUPFAM" id="SSF52980">
    <property type="entry name" value="Restriction endonuclease-like"/>
    <property type="match status" value="1"/>
</dbReference>
<feature type="compositionally biased region" description="Low complexity" evidence="1">
    <location>
        <begin position="23"/>
        <end position="34"/>
    </location>
</feature>
<dbReference type="PANTHER" id="PTHR30015">
    <property type="entry name" value="MRR RESTRICTION SYSTEM PROTEIN"/>
    <property type="match status" value="1"/>
</dbReference>
<keyword evidence="3" id="KW-0255">Endonuclease</keyword>
<dbReference type="Proteomes" id="UP000294739">
    <property type="component" value="Unassembled WGS sequence"/>
</dbReference>
<dbReference type="AlphaFoldDB" id="A0A4R5DCK2"/>
<protein>
    <submittedName>
        <fullName evidence="3">Restriction endonuclease</fullName>
    </submittedName>
</protein>
<name>A0A4R5DCK2_9ACTN</name>
<accession>A0A4R5DCK2</accession>
<evidence type="ECO:0000313" key="3">
    <source>
        <dbReference type="EMBL" id="TDE11476.1"/>
    </source>
</evidence>
<dbReference type="GO" id="GO:0009307">
    <property type="term" value="P:DNA restriction-modification system"/>
    <property type="evidence" value="ECO:0007669"/>
    <property type="project" value="InterPro"/>
</dbReference>
<evidence type="ECO:0000313" key="4">
    <source>
        <dbReference type="Proteomes" id="UP000294739"/>
    </source>
</evidence>
<proteinExistence type="predicted"/>
<dbReference type="InterPro" id="IPR052906">
    <property type="entry name" value="Type_IV_Methyl-Rstrct_Enzyme"/>
</dbReference>
<dbReference type="Gene3D" id="3.40.1350.10">
    <property type="match status" value="1"/>
</dbReference>
<dbReference type="InterPro" id="IPR007560">
    <property type="entry name" value="Restrct_endonuc_IV_Mrr"/>
</dbReference>
<dbReference type="InterPro" id="IPR011856">
    <property type="entry name" value="tRNA_endonuc-like_dom_sf"/>
</dbReference>
<gene>
    <name evidence="3" type="ORF">E1269_09430</name>
</gene>
<feature type="domain" description="Restriction endonuclease type IV Mrr" evidence="2">
    <location>
        <begin position="388"/>
        <end position="501"/>
    </location>
</feature>
<dbReference type="GO" id="GO:0015666">
    <property type="term" value="F:restriction endodeoxyribonuclease activity"/>
    <property type="evidence" value="ECO:0007669"/>
    <property type="project" value="TreeGrafter"/>
</dbReference>
<dbReference type="OrthoDB" id="3206608at2"/>
<dbReference type="InterPro" id="IPR011335">
    <property type="entry name" value="Restrct_endonuc-II-like"/>
</dbReference>
<organism evidence="3 4">
    <name type="scientific">Jiangella asiatica</name>
    <dbReference type="NCBI Taxonomy" id="2530372"/>
    <lineage>
        <taxon>Bacteria</taxon>
        <taxon>Bacillati</taxon>
        <taxon>Actinomycetota</taxon>
        <taxon>Actinomycetes</taxon>
        <taxon>Jiangellales</taxon>
        <taxon>Jiangellaceae</taxon>
        <taxon>Jiangella</taxon>
    </lineage>
</organism>
<reference evidence="3 4" key="1">
    <citation type="submission" date="2019-03" db="EMBL/GenBank/DDBJ databases">
        <title>Draft genome sequences of novel Actinobacteria.</title>
        <authorList>
            <person name="Sahin N."/>
            <person name="Ay H."/>
            <person name="Saygin H."/>
        </authorList>
    </citation>
    <scope>NUCLEOTIDE SEQUENCE [LARGE SCALE GENOMIC DNA]</scope>
    <source>
        <strain evidence="3 4">5K138</strain>
    </source>
</reference>
<dbReference type="RefSeq" id="WP_131893718.1">
    <property type="nucleotide sequence ID" value="NZ_SMKZ01000010.1"/>
</dbReference>
<evidence type="ECO:0000259" key="2">
    <source>
        <dbReference type="Pfam" id="PF04471"/>
    </source>
</evidence>